<accession>A0A0S4XRH0</accession>
<evidence type="ECO:0000313" key="2">
    <source>
        <dbReference type="EMBL" id="CUV66600.1"/>
    </source>
</evidence>
<keyword evidence="1" id="KW-0472">Membrane</keyword>
<evidence type="ECO:0008006" key="3">
    <source>
        <dbReference type="Google" id="ProtNLM"/>
    </source>
</evidence>
<dbReference type="SUPFAM" id="SSF54523">
    <property type="entry name" value="Pili subunits"/>
    <property type="match status" value="1"/>
</dbReference>
<gene>
    <name evidence="2" type="ORF">BN3087_940005</name>
</gene>
<evidence type="ECO:0000256" key="1">
    <source>
        <dbReference type="SAM" id="Phobius"/>
    </source>
</evidence>
<dbReference type="Gene3D" id="3.30.700.10">
    <property type="entry name" value="Glycoprotein, Type 4 Pilin"/>
    <property type="match status" value="1"/>
</dbReference>
<dbReference type="InterPro" id="IPR045584">
    <property type="entry name" value="Pilin-like"/>
</dbReference>
<keyword evidence="1" id="KW-1133">Transmembrane helix</keyword>
<dbReference type="NCBIfam" id="TIGR02532">
    <property type="entry name" value="IV_pilin_GFxxxE"/>
    <property type="match status" value="1"/>
</dbReference>
<protein>
    <recommendedName>
        <fullName evidence="3">Prepilin-type N-terminal cleavage/methylation domain-containing protein</fullName>
    </recommendedName>
</protein>
<name>A0A0S4XRH0_9BACT</name>
<proteinExistence type="predicted"/>
<dbReference type="AlphaFoldDB" id="A0A0S4XRH0"/>
<dbReference type="EMBL" id="FAXN01000100">
    <property type="protein sequence ID" value="CUV66600.1"/>
    <property type="molecule type" value="Genomic_DNA"/>
</dbReference>
<organism evidence="2">
    <name type="scientific">Sulfurovum sp. enrichment culture clone C5</name>
    <dbReference type="NCBI Taxonomy" id="497650"/>
    <lineage>
        <taxon>Bacteria</taxon>
        <taxon>Pseudomonadati</taxon>
        <taxon>Campylobacterota</taxon>
        <taxon>Epsilonproteobacteria</taxon>
        <taxon>Campylobacterales</taxon>
        <taxon>Sulfurovaceae</taxon>
        <taxon>Sulfurovum</taxon>
        <taxon>environmental samples</taxon>
    </lineage>
</organism>
<keyword evidence="1" id="KW-0812">Transmembrane</keyword>
<sequence>MQKIKNKTKRAFTLIELLVVILIISLIYGLTLSYYTSNDKSNQKITPLTLKEILQDTYNQQKIIFLCTNDCTSCYVNKDGNFTKYENDMELKGTVAYTINQYDELKKIDYGNYKDEPICLIFSIYPNGSSTQMILSSNQKSYFLPAYGRVPIVVKSPEDAKALWLENSYAVSKYGDFY</sequence>
<reference evidence="2" key="1">
    <citation type="submission" date="2015-11" db="EMBL/GenBank/DDBJ databases">
        <authorList>
            <person name="Zhang Y."/>
            <person name="Guo Z."/>
        </authorList>
    </citation>
    <scope>NUCLEOTIDE SEQUENCE</scope>
    <source>
        <strain evidence="2">BN30871</strain>
    </source>
</reference>
<dbReference type="Pfam" id="PF07963">
    <property type="entry name" value="N_methyl"/>
    <property type="match status" value="1"/>
</dbReference>
<dbReference type="InterPro" id="IPR012902">
    <property type="entry name" value="N_methyl_site"/>
</dbReference>
<feature type="transmembrane region" description="Helical" evidence="1">
    <location>
        <begin position="12"/>
        <end position="35"/>
    </location>
</feature>